<gene>
    <name evidence="1" type="ORF">LCGC14_1494590</name>
</gene>
<dbReference type="InterPro" id="IPR012833">
    <property type="entry name" value="NrdD"/>
</dbReference>
<reference evidence="1" key="1">
    <citation type="journal article" date="2015" name="Nature">
        <title>Complex archaea that bridge the gap between prokaryotes and eukaryotes.</title>
        <authorList>
            <person name="Spang A."/>
            <person name="Saw J.H."/>
            <person name="Jorgensen S.L."/>
            <person name="Zaremba-Niedzwiedzka K."/>
            <person name="Martijn J."/>
            <person name="Lind A.E."/>
            <person name="van Eijk R."/>
            <person name="Schleper C."/>
            <person name="Guy L."/>
            <person name="Ettema T.J."/>
        </authorList>
    </citation>
    <scope>NUCLEOTIDE SEQUENCE</scope>
</reference>
<dbReference type="AlphaFoldDB" id="A0A0F9JRN7"/>
<name>A0A0F9JRN7_9ZZZZ</name>
<dbReference type="EMBL" id="LAZR01010777">
    <property type="protein sequence ID" value="KKM65106.1"/>
    <property type="molecule type" value="Genomic_DNA"/>
</dbReference>
<sequence>MGKGKRDKESQMTKEKLNQLLEKHGTLEWNGKCHDCGEPVDIVAIIEGENHINISGGAVYEVDQLVGNKLYLKCDACFKKNATLRNYQTNLVYSRVVGYLQPVANWNPGKQSEFKDRKMFDKSAIQKKGG</sequence>
<evidence type="ECO:0000313" key="1">
    <source>
        <dbReference type="EMBL" id="KKM65106.1"/>
    </source>
</evidence>
<comment type="caution">
    <text evidence="1">The sequence shown here is derived from an EMBL/GenBank/DDBJ whole genome shotgun (WGS) entry which is preliminary data.</text>
</comment>
<protein>
    <submittedName>
        <fullName evidence="1">Uncharacterized protein</fullName>
    </submittedName>
</protein>
<dbReference type="Pfam" id="PF13597">
    <property type="entry name" value="NRDD"/>
    <property type="match status" value="1"/>
</dbReference>
<dbReference type="GO" id="GO:0008998">
    <property type="term" value="F:ribonucleoside-triphosphate reductase (thioredoxin) activity"/>
    <property type="evidence" value="ECO:0007669"/>
    <property type="project" value="InterPro"/>
</dbReference>
<accession>A0A0F9JRN7</accession>
<organism evidence="1">
    <name type="scientific">marine sediment metagenome</name>
    <dbReference type="NCBI Taxonomy" id="412755"/>
    <lineage>
        <taxon>unclassified sequences</taxon>
        <taxon>metagenomes</taxon>
        <taxon>ecological metagenomes</taxon>
    </lineage>
</organism>
<dbReference type="GO" id="GO:0006260">
    <property type="term" value="P:DNA replication"/>
    <property type="evidence" value="ECO:0007669"/>
    <property type="project" value="InterPro"/>
</dbReference>
<proteinExistence type="predicted"/>